<dbReference type="PANTHER" id="PTHR43715:SF1">
    <property type="entry name" value="GDP-MANNOSE 4,6 DEHYDRATASE"/>
    <property type="match status" value="1"/>
</dbReference>
<reference evidence="6 7" key="1">
    <citation type="submission" date="2019-06" db="EMBL/GenBank/DDBJ databases">
        <title>Desulfobotulus mexicanus sp. nov., a novel sulfate-reducing bacterium isolated from the sediment of an alkaline crater lake in Mexico.</title>
        <authorList>
            <person name="Hirschler-Rea A."/>
        </authorList>
    </citation>
    <scope>NUCLEOTIDE SEQUENCE [LARGE SCALE GENOMIC DNA]</scope>
    <source>
        <strain evidence="6 7">PAR22N</strain>
    </source>
</reference>
<dbReference type="InterPro" id="IPR016040">
    <property type="entry name" value="NAD(P)-bd_dom"/>
</dbReference>
<evidence type="ECO:0000259" key="5">
    <source>
        <dbReference type="Pfam" id="PF16363"/>
    </source>
</evidence>
<gene>
    <name evidence="6" type="ORF">FIM25_00815</name>
</gene>
<dbReference type="Proteomes" id="UP000321899">
    <property type="component" value="Unassembled WGS sequence"/>
</dbReference>
<evidence type="ECO:0000256" key="1">
    <source>
        <dbReference type="ARBA" id="ARBA00001937"/>
    </source>
</evidence>
<sequence>MKIALVTGCKTLWRAEGLDEEGFGLKTGEIQVRLVPRFYRPTEVYTLARDASRTKKALSWQPKTSLKELYPMMMEAAFRRNRDELCF</sequence>
<dbReference type="Pfam" id="PF16363">
    <property type="entry name" value="GDP_Man_Dehyd"/>
    <property type="match status" value="1"/>
</dbReference>
<dbReference type="InterPro" id="IPR006368">
    <property type="entry name" value="GDP_Man_deHydtase"/>
</dbReference>
<dbReference type="OrthoDB" id="9779041at2"/>
<dbReference type="PANTHER" id="PTHR43715">
    <property type="entry name" value="GDP-MANNOSE 4,6-DEHYDRATASE"/>
    <property type="match status" value="1"/>
</dbReference>
<dbReference type="GO" id="GO:0042351">
    <property type="term" value="P:'de novo' GDP-L-fucose biosynthetic process"/>
    <property type="evidence" value="ECO:0007669"/>
    <property type="project" value="TreeGrafter"/>
</dbReference>
<dbReference type="EMBL" id="VDMB01000001">
    <property type="protein sequence ID" value="TYT76130.1"/>
    <property type="molecule type" value="Genomic_DNA"/>
</dbReference>
<protein>
    <recommendedName>
        <fullName evidence="3">GDP-mannose 4,6-dehydratase</fullName>
        <ecNumber evidence="3">4.2.1.47</ecNumber>
    </recommendedName>
</protein>
<evidence type="ECO:0000256" key="4">
    <source>
        <dbReference type="ARBA" id="ARBA00023239"/>
    </source>
</evidence>
<dbReference type="Gene3D" id="3.40.50.720">
    <property type="entry name" value="NAD(P)-binding Rossmann-like Domain"/>
    <property type="match status" value="1"/>
</dbReference>
<evidence type="ECO:0000256" key="3">
    <source>
        <dbReference type="ARBA" id="ARBA00011989"/>
    </source>
</evidence>
<organism evidence="6 7">
    <name type="scientific">Desulfobotulus mexicanus</name>
    <dbReference type="NCBI Taxonomy" id="2586642"/>
    <lineage>
        <taxon>Bacteria</taxon>
        <taxon>Pseudomonadati</taxon>
        <taxon>Thermodesulfobacteriota</taxon>
        <taxon>Desulfobacteria</taxon>
        <taxon>Desulfobacterales</taxon>
        <taxon>Desulfobacteraceae</taxon>
        <taxon>Desulfobotulus</taxon>
    </lineage>
</organism>
<dbReference type="EC" id="4.2.1.47" evidence="3"/>
<dbReference type="InterPro" id="IPR036291">
    <property type="entry name" value="NAD(P)-bd_dom_sf"/>
</dbReference>
<comment type="cofactor">
    <cofactor evidence="1">
        <name>NADP(+)</name>
        <dbReference type="ChEBI" id="CHEBI:58349"/>
    </cofactor>
</comment>
<dbReference type="AlphaFoldDB" id="A0A5Q4VJ09"/>
<feature type="domain" description="NAD(P)-binding" evidence="5">
    <location>
        <begin position="7"/>
        <end position="73"/>
    </location>
</feature>
<comment type="caution">
    <text evidence="6">The sequence shown here is derived from an EMBL/GenBank/DDBJ whole genome shotgun (WGS) entry which is preliminary data.</text>
</comment>
<evidence type="ECO:0000256" key="2">
    <source>
        <dbReference type="ARBA" id="ARBA00009263"/>
    </source>
</evidence>
<accession>A0A5Q4VJ09</accession>
<dbReference type="GO" id="GO:0008446">
    <property type="term" value="F:GDP-mannose 4,6-dehydratase activity"/>
    <property type="evidence" value="ECO:0007669"/>
    <property type="project" value="UniProtKB-EC"/>
</dbReference>
<keyword evidence="4" id="KW-0456">Lyase</keyword>
<keyword evidence="7" id="KW-1185">Reference proteome</keyword>
<name>A0A5Q4VJ09_9BACT</name>
<evidence type="ECO:0000313" key="7">
    <source>
        <dbReference type="Proteomes" id="UP000321899"/>
    </source>
</evidence>
<dbReference type="SUPFAM" id="SSF51735">
    <property type="entry name" value="NAD(P)-binding Rossmann-fold domains"/>
    <property type="match status" value="1"/>
</dbReference>
<dbReference type="Gene3D" id="3.90.25.10">
    <property type="entry name" value="UDP-galactose 4-epimerase, domain 1"/>
    <property type="match status" value="1"/>
</dbReference>
<proteinExistence type="inferred from homology"/>
<evidence type="ECO:0000313" key="6">
    <source>
        <dbReference type="EMBL" id="TYT76130.1"/>
    </source>
</evidence>
<comment type="similarity">
    <text evidence="2">Belongs to the NAD(P)-dependent epimerase/dehydratase family. GDP-mannose 4,6-dehydratase subfamily.</text>
</comment>